<evidence type="ECO:0000259" key="3">
    <source>
        <dbReference type="Pfam" id="PF18563"/>
    </source>
</evidence>
<dbReference type="Pfam" id="PF00668">
    <property type="entry name" value="Condensation"/>
    <property type="match status" value="1"/>
</dbReference>
<accession>A0A846ZH76</accession>
<organism evidence="4 5">
    <name type="scientific">Oleiagrimonas citrea</name>
    <dbReference type="NCBI Taxonomy" id="1665687"/>
    <lineage>
        <taxon>Bacteria</taxon>
        <taxon>Pseudomonadati</taxon>
        <taxon>Pseudomonadota</taxon>
        <taxon>Gammaproteobacteria</taxon>
        <taxon>Lysobacterales</taxon>
        <taxon>Rhodanobacteraceae</taxon>
        <taxon>Oleiagrimonas</taxon>
    </lineage>
</organism>
<protein>
    <recommendedName>
        <fullName evidence="6">Condensation domain-containing protein</fullName>
    </recommendedName>
</protein>
<dbReference type="AlphaFoldDB" id="A0A846ZH76"/>
<dbReference type="EMBL" id="JAAZQD010000001">
    <property type="protein sequence ID" value="NKZ37337.1"/>
    <property type="molecule type" value="Genomic_DNA"/>
</dbReference>
<dbReference type="Gene3D" id="1.10.10.1830">
    <property type="entry name" value="Non-ribosomal peptide synthase, adenylation domain"/>
    <property type="match status" value="1"/>
</dbReference>
<dbReference type="SUPFAM" id="SSF52777">
    <property type="entry name" value="CoA-dependent acyltransferases"/>
    <property type="match status" value="2"/>
</dbReference>
<dbReference type="Proteomes" id="UP000541636">
    <property type="component" value="Unassembled WGS sequence"/>
</dbReference>
<evidence type="ECO:0008006" key="6">
    <source>
        <dbReference type="Google" id="ProtNLM"/>
    </source>
</evidence>
<feature type="region of interest" description="Disordered" evidence="1">
    <location>
        <begin position="433"/>
        <end position="455"/>
    </location>
</feature>
<name>A0A846ZH76_9GAMM</name>
<proteinExistence type="predicted"/>
<feature type="domain" description="TubC N-terminal docking" evidence="3">
    <location>
        <begin position="5"/>
        <end position="51"/>
    </location>
</feature>
<feature type="domain" description="Condensation" evidence="2">
    <location>
        <begin position="70"/>
        <end position="506"/>
    </location>
</feature>
<dbReference type="Gene3D" id="3.30.559.30">
    <property type="entry name" value="Nonribosomal peptide synthetase, condensation domain"/>
    <property type="match status" value="1"/>
</dbReference>
<dbReference type="PANTHER" id="PTHR45527">
    <property type="entry name" value="NONRIBOSOMAL PEPTIDE SYNTHETASE"/>
    <property type="match status" value="1"/>
</dbReference>
<keyword evidence="5" id="KW-1185">Reference proteome</keyword>
<dbReference type="InterPro" id="IPR044894">
    <property type="entry name" value="TubC_N_sf"/>
</dbReference>
<evidence type="ECO:0000259" key="2">
    <source>
        <dbReference type="Pfam" id="PF00668"/>
    </source>
</evidence>
<dbReference type="GO" id="GO:0031177">
    <property type="term" value="F:phosphopantetheine binding"/>
    <property type="evidence" value="ECO:0007669"/>
    <property type="project" value="TreeGrafter"/>
</dbReference>
<evidence type="ECO:0000256" key="1">
    <source>
        <dbReference type="SAM" id="MobiDB-lite"/>
    </source>
</evidence>
<comment type="caution">
    <text evidence="4">The sequence shown here is derived from an EMBL/GenBank/DDBJ whole genome shotgun (WGS) entry which is preliminary data.</text>
</comment>
<dbReference type="InterPro" id="IPR001242">
    <property type="entry name" value="Condensation_dom"/>
</dbReference>
<evidence type="ECO:0000313" key="5">
    <source>
        <dbReference type="Proteomes" id="UP000541636"/>
    </source>
</evidence>
<dbReference type="InterPro" id="IPR023213">
    <property type="entry name" value="CAT-like_dom_sf"/>
</dbReference>
<dbReference type="Pfam" id="PF18563">
    <property type="entry name" value="TubC_N"/>
    <property type="match status" value="1"/>
</dbReference>
<dbReference type="GO" id="GO:0044550">
    <property type="term" value="P:secondary metabolite biosynthetic process"/>
    <property type="evidence" value="ECO:0007669"/>
    <property type="project" value="TreeGrafter"/>
</dbReference>
<dbReference type="Gene3D" id="3.30.559.10">
    <property type="entry name" value="Chloramphenicol acetyltransferase-like domain"/>
    <property type="match status" value="1"/>
</dbReference>
<sequence>MNLSDLLLALEYQGIELSVHEGALGYRAPKGTFTEALRDEVKHHKEDLIALIGKSAAHILHQPSVDEAVDELPLTPWHGWYLETFDPRLHKWAVTHHVHIGADVDFDLINEAVRLVMLRYDTFRQRMYKNKSGRWALRMLPDPTPPKINLYHIQEGIKNLVEHLDKDIQNSLNITDGPVLYVALCKNNTMRDDLVISFHHNIVDAHSSKILVKEMLNAYERLLTKQDIESRPNDKSSYASYINRLHKYMNRPMFFAKSISYWGDFISTPTPRIPMDFVGGQHTTDNSRTVSIYIAASDFPSSNTHLMNDSLVIAACAAVAGWSGEDHVAIDVEHHGRGGHIPGVDFLDTIGPTTFKFPVWLDFDQDYLSSTESFELLRERIRDVTQYGLGYGFLRHLHPDHRIRSEFKKIDRPQVFFNNRTIFPKGGQKEKEWVPSQRKSGELNFASNSDPRSNDPYSHEIVIECDRVPDGIEIAVKYSAKIHKDSTAADLVNMLFTKLKRISEICD</sequence>
<dbReference type="RefSeq" id="WP_168608024.1">
    <property type="nucleotide sequence ID" value="NZ_JAAZQD010000001.1"/>
</dbReference>
<dbReference type="GO" id="GO:0003824">
    <property type="term" value="F:catalytic activity"/>
    <property type="evidence" value="ECO:0007669"/>
    <property type="project" value="InterPro"/>
</dbReference>
<dbReference type="PANTHER" id="PTHR45527:SF1">
    <property type="entry name" value="FATTY ACID SYNTHASE"/>
    <property type="match status" value="1"/>
</dbReference>
<dbReference type="InterPro" id="IPR041464">
    <property type="entry name" value="TubC_N"/>
</dbReference>
<dbReference type="GO" id="GO:0043041">
    <property type="term" value="P:amino acid activation for nonribosomal peptide biosynthetic process"/>
    <property type="evidence" value="ECO:0007669"/>
    <property type="project" value="TreeGrafter"/>
</dbReference>
<dbReference type="GO" id="GO:0005737">
    <property type="term" value="C:cytoplasm"/>
    <property type="evidence" value="ECO:0007669"/>
    <property type="project" value="TreeGrafter"/>
</dbReference>
<evidence type="ECO:0000313" key="4">
    <source>
        <dbReference type="EMBL" id="NKZ37337.1"/>
    </source>
</evidence>
<gene>
    <name evidence="4" type="ORF">HF690_00020</name>
</gene>
<reference evidence="4 5" key="1">
    <citation type="journal article" date="2017" name="Int. J. Syst. Evol. Microbiol.">
        <title>Oleiagrimonas citrea sp. nov., a marine bacterium isolated from tidal flat sediment and emended description of the genus Oleiagrimonas Fang et al. 2015 and Oleiagrimonas soli.</title>
        <authorList>
            <person name="Yang S.H."/>
            <person name="Seo H.S."/>
            <person name="Seong C.N."/>
            <person name="Kwon K.K."/>
        </authorList>
    </citation>
    <scope>NUCLEOTIDE SEQUENCE [LARGE SCALE GENOMIC DNA]</scope>
    <source>
        <strain evidence="4 5">MEBiC09124</strain>
    </source>
</reference>